<sequence length="196" mass="22642">MNIEIRKLAPELLDDYLHFFDTTPHSTNKDEHRCYCVCWCNDNYKDKDFSTAGKRRDIAIKYINGHNIQGYLAYCDNKVVGWCNANTKSDCFECCSWQMFMRSVHQDESSPGIKVKSVFCFAIAPKMRGKGIAGLLLSRVCEDAKKDGFDFVEAYPNKEFIDTEEDFMGPAKLYEKLGFAICYEADKKLVMRKKLK</sequence>
<gene>
    <name evidence="2" type="ORF">LJD61_10330</name>
</gene>
<dbReference type="Gene3D" id="3.40.630.30">
    <property type="match status" value="1"/>
</dbReference>
<evidence type="ECO:0000313" key="2">
    <source>
        <dbReference type="EMBL" id="MCQ1529938.1"/>
    </source>
</evidence>
<dbReference type="InterPro" id="IPR000182">
    <property type="entry name" value="GNAT_dom"/>
</dbReference>
<dbReference type="PROSITE" id="PS51186">
    <property type="entry name" value="GNAT"/>
    <property type="match status" value="1"/>
</dbReference>
<dbReference type="Pfam" id="PF00583">
    <property type="entry name" value="Acetyltransf_1"/>
    <property type="match status" value="1"/>
</dbReference>
<feature type="domain" description="N-acetyltransferase" evidence="1">
    <location>
        <begin position="3"/>
        <end position="196"/>
    </location>
</feature>
<dbReference type="EMBL" id="JAJEKE010000008">
    <property type="protein sequence ID" value="MCQ1529938.1"/>
    <property type="molecule type" value="Genomic_DNA"/>
</dbReference>
<dbReference type="RefSeq" id="WP_255227458.1">
    <property type="nucleotide sequence ID" value="NZ_JAJEKE010000008.1"/>
</dbReference>
<proteinExistence type="predicted"/>
<protein>
    <submittedName>
        <fullName evidence="2">GNAT family N-acetyltransferase</fullName>
    </submittedName>
</protein>
<organism evidence="2 3">
    <name type="scientific">Lutispora saccharofermentans</name>
    <dbReference type="NCBI Taxonomy" id="3024236"/>
    <lineage>
        <taxon>Bacteria</taxon>
        <taxon>Bacillati</taxon>
        <taxon>Bacillota</taxon>
        <taxon>Clostridia</taxon>
        <taxon>Lutisporales</taxon>
        <taxon>Lutisporaceae</taxon>
        <taxon>Lutispora</taxon>
    </lineage>
</organism>
<dbReference type="CDD" id="cd04301">
    <property type="entry name" value="NAT_SF"/>
    <property type="match status" value="1"/>
</dbReference>
<dbReference type="Proteomes" id="UP001651880">
    <property type="component" value="Unassembled WGS sequence"/>
</dbReference>
<name>A0ABT1NIF8_9FIRM</name>
<evidence type="ECO:0000259" key="1">
    <source>
        <dbReference type="PROSITE" id="PS51186"/>
    </source>
</evidence>
<keyword evidence="3" id="KW-1185">Reference proteome</keyword>
<dbReference type="SUPFAM" id="SSF55729">
    <property type="entry name" value="Acyl-CoA N-acyltransferases (Nat)"/>
    <property type="match status" value="1"/>
</dbReference>
<comment type="caution">
    <text evidence="2">The sequence shown here is derived from an EMBL/GenBank/DDBJ whole genome shotgun (WGS) entry which is preliminary data.</text>
</comment>
<reference evidence="2 3" key="1">
    <citation type="submission" date="2021-10" db="EMBL/GenBank/DDBJ databases">
        <title>Lutispora strain m25 sp. nov., a thermophilic, non-spore-forming bacterium isolated from a lab-scale methanogenic bioreactor digesting anaerobic sludge.</title>
        <authorList>
            <person name="El Houari A."/>
            <person name="Mcdonald J."/>
        </authorList>
    </citation>
    <scope>NUCLEOTIDE SEQUENCE [LARGE SCALE GENOMIC DNA]</scope>
    <source>
        <strain evidence="3">m25</strain>
    </source>
</reference>
<accession>A0ABT1NIF8</accession>
<dbReference type="InterPro" id="IPR016181">
    <property type="entry name" value="Acyl_CoA_acyltransferase"/>
</dbReference>
<evidence type="ECO:0000313" key="3">
    <source>
        <dbReference type="Proteomes" id="UP001651880"/>
    </source>
</evidence>